<name>A0ABW3HDP9_9SPHN</name>
<dbReference type="Gene3D" id="3.40.50.720">
    <property type="entry name" value="NAD(P)-binding Rossmann-like Domain"/>
    <property type="match status" value="2"/>
</dbReference>
<evidence type="ECO:0000313" key="4">
    <source>
        <dbReference type="EMBL" id="MFD0948745.1"/>
    </source>
</evidence>
<evidence type="ECO:0000313" key="5">
    <source>
        <dbReference type="Proteomes" id="UP001596977"/>
    </source>
</evidence>
<evidence type="ECO:0000256" key="2">
    <source>
        <dbReference type="ARBA" id="ARBA00023027"/>
    </source>
</evidence>
<dbReference type="Pfam" id="PF02826">
    <property type="entry name" value="2-Hacid_dh_C"/>
    <property type="match status" value="1"/>
</dbReference>
<organism evidence="4 5">
    <name type="scientific">Sphingomonas canadensis</name>
    <dbReference type="NCBI Taxonomy" id="1219257"/>
    <lineage>
        <taxon>Bacteria</taxon>
        <taxon>Pseudomonadati</taxon>
        <taxon>Pseudomonadota</taxon>
        <taxon>Alphaproteobacteria</taxon>
        <taxon>Sphingomonadales</taxon>
        <taxon>Sphingomonadaceae</taxon>
        <taxon>Sphingomonas</taxon>
    </lineage>
</organism>
<dbReference type="InterPro" id="IPR036291">
    <property type="entry name" value="NAD(P)-bd_dom_sf"/>
</dbReference>
<keyword evidence="1" id="KW-0560">Oxidoreductase</keyword>
<feature type="domain" description="D-isomer specific 2-hydroxyacid dehydrogenase NAD-binding" evidence="3">
    <location>
        <begin position="124"/>
        <end position="292"/>
    </location>
</feature>
<reference evidence="5" key="1">
    <citation type="journal article" date="2019" name="Int. J. Syst. Evol. Microbiol.">
        <title>The Global Catalogue of Microorganisms (GCM) 10K type strain sequencing project: providing services to taxonomists for standard genome sequencing and annotation.</title>
        <authorList>
            <consortium name="The Broad Institute Genomics Platform"/>
            <consortium name="The Broad Institute Genome Sequencing Center for Infectious Disease"/>
            <person name="Wu L."/>
            <person name="Ma J."/>
        </authorList>
    </citation>
    <scope>NUCLEOTIDE SEQUENCE [LARGE SCALE GENOMIC DNA]</scope>
    <source>
        <strain evidence="5">CCUG 62982</strain>
    </source>
</reference>
<sequence>MSGGEPGDVLIMQAAHARLERELAPWRDALLLMDDAGTVTRATGGAAVRDPRPAGAWYGPDVWYSPAAAAFLDCAHNSPSLRWLQAGTAGVDAAVYAPFLRRGIAVTTSHGFAPGMADQVMAGVLDHWQRGPERRRLRAGGKWQPTPFRELAGSRWLIIGFGAVGREVARRAAAFGAQVTGVARTAGTDALAGRIVPLGALHAELPAADVVILSIALNAATRGMADAAFFAAMKPGATLVNVGRGALVDEGALLDGLARGQPGHAVLDVFVQEPLPSGSPFWTHPAVTMTPHDSWASAGATSNNDATFAANLGRFLAGLPLQGVAVPEDAR</sequence>
<dbReference type="SUPFAM" id="SSF51735">
    <property type="entry name" value="NAD(P)-binding Rossmann-fold domains"/>
    <property type="match status" value="1"/>
</dbReference>
<proteinExistence type="predicted"/>
<gene>
    <name evidence="4" type="ORF">ACFQ1E_20575</name>
</gene>
<keyword evidence="5" id="KW-1185">Reference proteome</keyword>
<evidence type="ECO:0000259" key="3">
    <source>
        <dbReference type="Pfam" id="PF02826"/>
    </source>
</evidence>
<protein>
    <submittedName>
        <fullName evidence="4">NAD(P)-dependent oxidoreductase</fullName>
    </submittedName>
</protein>
<dbReference type="PANTHER" id="PTHR43333:SF1">
    <property type="entry name" value="D-ISOMER SPECIFIC 2-HYDROXYACID DEHYDROGENASE NAD-BINDING DOMAIN-CONTAINING PROTEIN"/>
    <property type="match status" value="1"/>
</dbReference>
<keyword evidence="2" id="KW-0520">NAD</keyword>
<evidence type="ECO:0000256" key="1">
    <source>
        <dbReference type="ARBA" id="ARBA00023002"/>
    </source>
</evidence>
<dbReference type="RefSeq" id="WP_264946558.1">
    <property type="nucleotide sequence ID" value="NZ_JAPDRA010000016.1"/>
</dbReference>
<dbReference type="Proteomes" id="UP001596977">
    <property type="component" value="Unassembled WGS sequence"/>
</dbReference>
<dbReference type="InterPro" id="IPR006140">
    <property type="entry name" value="D-isomer_DH_NAD-bd"/>
</dbReference>
<comment type="caution">
    <text evidence="4">The sequence shown here is derived from an EMBL/GenBank/DDBJ whole genome shotgun (WGS) entry which is preliminary data.</text>
</comment>
<dbReference type="PANTHER" id="PTHR43333">
    <property type="entry name" value="2-HACID_DH_C DOMAIN-CONTAINING PROTEIN"/>
    <property type="match status" value="1"/>
</dbReference>
<dbReference type="EMBL" id="JBHTJG010000017">
    <property type="protein sequence ID" value="MFD0948745.1"/>
    <property type="molecule type" value="Genomic_DNA"/>
</dbReference>
<accession>A0ABW3HDP9</accession>